<evidence type="ECO:0000256" key="1">
    <source>
        <dbReference type="SAM" id="SignalP"/>
    </source>
</evidence>
<dbReference type="Proteomes" id="UP000699975">
    <property type="component" value="Unassembled WGS sequence"/>
</dbReference>
<keyword evidence="3" id="KW-1185">Reference proteome</keyword>
<feature type="chain" id="PRO_5047016423" evidence="1">
    <location>
        <begin position="23"/>
        <end position="156"/>
    </location>
</feature>
<reference evidence="2 3" key="1">
    <citation type="submission" date="2021-04" db="EMBL/GenBank/DDBJ databases">
        <authorList>
            <person name="Pira H."/>
            <person name="Risdian C."/>
            <person name="Wink J."/>
        </authorList>
    </citation>
    <scope>NUCLEOTIDE SEQUENCE [LARGE SCALE GENOMIC DNA]</scope>
    <source>
        <strain evidence="2 3">WH131</strain>
    </source>
</reference>
<name>A0ABS6SMM0_9SPHN</name>
<keyword evidence="1" id="KW-0732">Signal</keyword>
<dbReference type="RefSeq" id="WP_218316290.1">
    <property type="nucleotide sequence ID" value="NZ_JAGSPB010000001.1"/>
</dbReference>
<protein>
    <submittedName>
        <fullName evidence="2">Uncharacterized protein</fullName>
    </submittedName>
</protein>
<accession>A0ABS6SMM0</accession>
<organism evidence="2 3">
    <name type="scientific">Erythrobacter ani</name>
    <dbReference type="NCBI Taxonomy" id="2827235"/>
    <lineage>
        <taxon>Bacteria</taxon>
        <taxon>Pseudomonadati</taxon>
        <taxon>Pseudomonadota</taxon>
        <taxon>Alphaproteobacteria</taxon>
        <taxon>Sphingomonadales</taxon>
        <taxon>Erythrobacteraceae</taxon>
        <taxon>Erythrobacter/Porphyrobacter group</taxon>
        <taxon>Erythrobacter</taxon>
    </lineage>
</organism>
<comment type="caution">
    <text evidence="2">The sequence shown here is derived from an EMBL/GenBank/DDBJ whole genome shotgun (WGS) entry which is preliminary data.</text>
</comment>
<dbReference type="EMBL" id="JAGSPB010000001">
    <property type="protein sequence ID" value="MBV7265884.1"/>
    <property type="molecule type" value="Genomic_DNA"/>
</dbReference>
<evidence type="ECO:0000313" key="2">
    <source>
        <dbReference type="EMBL" id="MBV7265884.1"/>
    </source>
</evidence>
<gene>
    <name evidence="2" type="ORF">KCG45_06800</name>
</gene>
<feature type="signal peptide" evidence="1">
    <location>
        <begin position="1"/>
        <end position="22"/>
    </location>
</feature>
<sequence>MKKVAFSALIGAALLASGTANAQSFTYEVVWQPVEQIGGIVGPDGPQYQGGVVEGAYTTTYADGTVNTGSVKCVGTDQPDGGIFAIHLACTTREEGGVAALAYGCNFIGEPGPETPLGCVGALQGKEGELAGRNGNLTMEWYSDTNSRGTGAWFAE</sequence>
<evidence type="ECO:0000313" key="3">
    <source>
        <dbReference type="Proteomes" id="UP000699975"/>
    </source>
</evidence>
<proteinExistence type="predicted"/>